<organism evidence="5 6">
    <name type="scientific">Actinokineospora terrae</name>
    <dbReference type="NCBI Taxonomy" id="155974"/>
    <lineage>
        <taxon>Bacteria</taxon>
        <taxon>Bacillati</taxon>
        <taxon>Actinomycetota</taxon>
        <taxon>Actinomycetes</taxon>
        <taxon>Pseudonocardiales</taxon>
        <taxon>Pseudonocardiaceae</taxon>
        <taxon>Actinokineospora</taxon>
    </lineage>
</organism>
<dbReference type="PANTHER" id="PTHR45875">
    <property type="entry name" value="METHYLTRANSFERASE N6AMT1"/>
    <property type="match status" value="1"/>
</dbReference>
<evidence type="ECO:0000313" key="6">
    <source>
        <dbReference type="Proteomes" id="UP000199051"/>
    </source>
</evidence>
<evidence type="ECO:0000256" key="2">
    <source>
        <dbReference type="ARBA" id="ARBA00022679"/>
    </source>
</evidence>
<dbReference type="SUPFAM" id="SSF53335">
    <property type="entry name" value="S-adenosyl-L-methionine-dependent methyltransferases"/>
    <property type="match status" value="1"/>
</dbReference>
<sequence>MFNELGYELGSWTLSRIEDPDTPLQSTFSLLEMEWDLLPEVFPPYTDPGPGLFASWVPYVAGQRFLEMGCGAGVSAVLAAQAGCSQVVALDINPAAAKNAARNAERHGVDDRVTAATSDLFEALEPTETFDVIFWNSPFIEAPEDRQYGKHIERAVLDPGYGLQRRFFRDAGAHLVDGGKVYLGTSEVMGNPEKMLRAATDAGFEGRVYRSAAVDLPAADFDQSAAVRANTNEHGMMGMDFTMYEFDLR</sequence>
<dbReference type="STRING" id="155974.SAMN04487818_101662"/>
<dbReference type="Pfam" id="PF05175">
    <property type="entry name" value="MTS"/>
    <property type="match status" value="1"/>
</dbReference>
<evidence type="ECO:0000256" key="1">
    <source>
        <dbReference type="ARBA" id="ARBA00022603"/>
    </source>
</evidence>
<dbReference type="RefSeq" id="WP_092774860.1">
    <property type="nucleotide sequence ID" value="NZ_FOGI01000001.1"/>
</dbReference>
<keyword evidence="2 5" id="KW-0808">Transferase</keyword>
<dbReference type="InterPro" id="IPR029063">
    <property type="entry name" value="SAM-dependent_MTases_sf"/>
</dbReference>
<evidence type="ECO:0000256" key="3">
    <source>
        <dbReference type="ARBA" id="ARBA00022691"/>
    </source>
</evidence>
<dbReference type="EMBL" id="FOGI01000001">
    <property type="protein sequence ID" value="SER12541.1"/>
    <property type="molecule type" value="Genomic_DNA"/>
</dbReference>
<evidence type="ECO:0000313" key="5">
    <source>
        <dbReference type="EMBL" id="SER12541.1"/>
    </source>
</evidence>
<keyword evidence="3" id="KW-0949">S-adenosyl-L-methionine</keyword>
<dbReference type="Proteomes" id="UP000199051">
    <property type="component" value="Unassembled WGS sequence"/>
</dbReference>
<reference evidence="6" key="1">
    <citation type="submission" date="2016-10" db="EMBL/GenBank/DDBJ databases">
        <authorList>
            <person name="Varghese N."/>
            <person name="Submissions S."/>
        </authorList>
    </citation>
    <scope>NUCLEOTIDE SEQUENCE [LARGE SCALE GENOMIC DNA]</scope>
    <source>
        <strain evidence="6">DSM 44260</strain>
    </source>
</reference>
<keyword evidence="6" id="KW-1185">Reference proteome</keyword>
<keyword evidence="1 5" id="KW-0489">Methyltransferase</keyword>
<gene>
    <name evidence="5" type="ORF">SAMN04487818_101662</name>
</gene>
<proteinExistence type="predicted"/>
<protein>
    <submittedName>
        <fullName evidence="5">Methyltransferase domain-containing protein</fullName>
    </submittedName>
</protein>
<dbReference type="Gene3D" id="3.40.50.150">
    <property type="entry name" value="Vaccinia Virus protein VP39"/>
    <property type="match status" value="1"/>
</dbReference>
<dbReference type="InterPro" id="IPR007848">
    <property type="entry name" value="Small_mtfrase_dom"/>
</dbReference>
<dbReference type="CDD" id="cd02440">
    <property type="entry name" value="AdoMet_MTases"/>
    <property type="match status" value="1"/>
</dbReference>
<dbReference type="GO" id="GO:0035657">
    <property type="term" value="C:eRF1 methyltransferase complex"/>
    <property type="evidence" value="ECO:0007669"/>
    <property type="project" value="TreeGrafter"/>
</dbReference>
<dbReference type="GO" id="GO:0008757">
    <property type="term" value="F:S-adenosylmethionine-dependent methyltransferase activity"/>
    <property type="evidence" value="ECO:0007669"/>
    <property type="project" value="TreeGrafter"/>
</dbReference>
<dbReference type="InterPro" id="IPR052190">
    <property type="entry name" value="Euk-Arch_PrmC-MTase"/>
</dbReference>
<dbReference type="GO" id="GO:0032259">
    <property type="term" value="P:methylation"/>
    <property type="evidence" value="ECO:0007669"/>
    <property type="project" value="UniProtKB-KW"/>
</dbReference>
<dbReference type="PANTHER" id="PTHR45875:SF1">
    <property type="entry name" value="METHYLTRANSFERASE N6AMT1"/>
    <property type="match status" value="1"/>
</dbReference>
<accession>A0A1H9LM32</accession>
<name>A0A1H9LM32_9PSEU</name>
<feature type="domain" description="Methyltransferase small" evidence="4">
    <location>
        <begin position="46"/>
        <end position="196"/>
    </location>
</feature>
<dbReference type="AlphaFoldDB" id="A0A1H9LM32"/>
<dbReference type="GO" id="GO:0008276">
    <property type="term" value="F:protein methyltransferase activity"/>
    <property type="evidence" value="ECO:0007669"/>
    <property type="project" value="TreeGrafter"/>
</dbReference>
<evidence type="ECO:0000259" key="4">
    <source>
        <dbReference type="Pfam" id="PF05175"/>
    </source>
</evidence>